<comment type="caution">
    <text evidence="1">The sequence shown here is derived from an EMBL/GenBank/DDBJ whole genome shotgun (WGS) entry which is preliminary data.</text>
</comment>
<protein>
    <submittedName>
        <fullName evidence="1">Uncharacterized protein</fullName>
    </submittedName>
</protein>
<keyword evidence="2" id="KW-1185">Reference proteome</keyword>
<dbReference type="EMBL" id="JBGOGF010000003">
    <property type="protein sequence ID" value="MFA1771172.1"/>
    <property type="molecule type" value="Genomic_DNA"/>
</dbReference>
<sequence>MTATGAEDKNIGALVMASLNQNASLKNSFGKPIETQGKTIIPVAQIVL</sequence>
<dbReference type="RefSeq" id="WP_188686680.1">
    <property type="nucleotide sequence ID" value="NZ_BMMG01000004.1"/>
</dbReference>
<proteinExistence type="predicted"/>
<evidence type="ECO:0000313" key="1">
    <source>
        <dbReference type="EMBL" id="MFA1771172.1"/>
    </source>
</evidence>
<dbReference type="Proteomes" id="UP001570846">
    <property type="component" value="Unassembled WGS sequence"/>
</dbReference>
<accession>A0ABV4RG00</accession>
<evidence type="ECO:0000313" key="2">
    <source>
        <dbReference type="Proteomes" id="UP001570846"/>
    </source>
</evidence>
<organism evidence="1 2">
    <name type="scientific">Rufibacter glacialis</name>
    <dbReference type="NCBI Taxonomy" id="1259555"/>
    <lineage>
        <taxon>Bacteria</taxon>
        <taxon>Pseudomonadati</taxon>
        <taxon>Bacteroidota</taxon>
        <taxon>Cytophagia</taxon>
        <taxon>Cytophagales</taxon>
        <taxon>Hymenobacteraceae</taxon>
        <taxon>Rufibacter</taxon>
    </lineage>
</organism>
<name>A0ABV4RG00_9BACT</name>
<gene>
    <name evidence="1" type="ORF">ACD591_07705</name>
</gene>
<reference evidence="1 2" key="1">
    <citation type="submission" date="2024-08" db="EMBL/GenBank/DDBJ databases">
        <authorList>
            <person name="Wei W."/>
        </authorList>
    </citation>
    <scope>NUCLEOTIDE SEQUENCE [LARGE SCALE GENOMIC DNA]</scope>
    <source>
        <strain evidence="1 2">XU2</strain>
    </source>
</reference>